<dbReference type="PANTHER" id="PTHR42749:SF1">
    <property type="entry name" value="CELL SHAPE-DETERMINING PROTEIN MREB"/>
    <property type="match status" value="1"/>
</dbReference>
<proteinExistence type="inferred from homology"/>
<dbReference type="PRINTS" id="PR01652">
    <property type="entry name" value="SHAPEPROTEIN"/>
</dbReference>
<keyword evidence="4 6" id="KW-0133">Cell shape</keyword>
<keyword evidence="1 6" id="KW-0963">Cytoplasm</keyword>
<dbReference type="InterPro" id="IPR004753">
    <property type="entry name" value="MreB"/>
</dbReference>
<evidence type="ECO:0000256" key="1">
    <source>
        <dbReference type="ARBA" id="ARBA00022490"/>
    </source>
</evidence>
<keyword evidence="3 6" id="KW-0067">ATP-binding</keyword>
<comment type="caution">
    <text evidence="7">The sequence shown here is derived from an EMBL/GenBank/DDBJ whole genome shotgun (WGS) entry which is preliminary data.</text>
</comment>
<dbReference type="GO" id="GO:0008360">
    <property type="term" value="P:regulation of cell shape"/>
    <property type="evidence" value="ECO:0007669"/>
    <property type="project" value="UniProtKB-UniRule"/>
</dbReference>
<evidence type="ECO:0000313" key="8">
    <source>
        <dbReference type="Proteomes" id="UP000034108"/>
    </source>
</evidence>
<organism evidence="7 8">
    <name type="scientific">Candidatus Magasanikbacteria bacterium GW2011_GWC2_41_17</name>
    <dbReference type="NCBI Taxonomy" id="1619048"/>
    <lineage>
        <taxon>Bacteria</taxon>
        <taxon>Candidatus Magasanikiibacteriota</taxon>
    </lineage>
</organism>
<feature type="binding site" evidence="6">
    <location>
        <begin position="213"/>
        <end position="216"/>
    </location>
    <ligand>
        <name>ATP</name>
        <dbReference type="ChEBI" id="CHEBI:30616"/>
    </ligand>
</feature>
<feature type="binding site" evidence="6">
    <location>
        <begin position="165"/>
        <end position="167"/>
    </location>
    <ligand>
        <name>ATP</name>
        <dbReference type="ChEBI" id="CHEBI:30616"/>
    </ligand>
</feature>
<evidence type="ECO:0000256" key="4">
    <source>
        <dbReference type="ARBA" id="ARBA00022960"/>
    </source>
</evidence>
<evidence type="ECO:0000313" key="7">
    <source>
        <dbReference type="EMBL" id="KKR99679.1"/>
    </source>
</evidence>
<protein>
    <recommendedName>
        <fullName evidence="6">Cell shape-determining protein MreB</fullName>
    </recommendedName>
</protein>
<dbReference type="NCBIfam" id="NF010539">
    <property type="entry name" value="PRK13927.1"/>
    <property type="match status" value="1"/>
</dbReference>
<dbReference type="AlphaFoldDB" id="A0A0G0VFG7"/>
<reference evidence="7 8" key="1">
    <citation type="journal article" date="2015" name="Nature">
        <title>rRNA introns, odd ribosomes, and small enigmatic genomes across a large radiation of phyla.</title>
        <authorList>
            <person name="Brown C.T."/>
            <person name="Hug L.A."/>
            <person name="Thomas B.C."/>
            <person name="Sharon I."/>
            <person name="Castelle C.J."/>
            <person name="Singh A."/>
            <person name="Wilkins M.J."/>
            <person name="Williams K.H."/>
            <person name="Banfield J.F."/>
        </authorList>
    </citation>
    <scope>NUCLEOTIDE SEQUENCE [LARGE SCALE GENOMIC DNA]</scope>
</reference>
<dbReference type="InterPro" id="IPR043129">
    <property type="entry name" value="ATPase_NBD"/>
</dbReference>
<evidence type="ECO:0000256" key="2">
    <source>
        <dbReference type="ARBA" id="ARBA00022741"/>
    </source>
</evidence>
<keyword evidence="2 6" id="KW-0547">Nucleotide-binding</keyword>
<dbReference type="HAMAP" id="MF_02207">
    <property type="entry name" value="MreB"/>
    <property type="match status" value="1"/>
</dbReference>
<dbReference type="NCBIfam" id="TIGR00904">
    <property type="entry name" value="mreB"/>
    <property type="match status" value="1"/>
</dbReference>
<comment type="subunit">
    <text evidence="6">Forms polymers.</text>
</comment>
<dbReference type="PANTHER" id="PTHR42749">
    <property type="entry name" value="CELL SHAPE-DETERMINING PROTEIN MREB"/>
    <property type="match status" value="1"/>
</dbReference>
<dbReference type="Proteomes" id="UP000034108">
    <property type="component" value="Unassembled WGS sequence"/>
</dbReference>
<gene>
    <name evidence="6" type="primary">mreB</name>
    <name evidence="7" type="ORF">UU49_C0004G0010</name>
</gene>
<dbReference type="EMBL" id="LCAV01000004">
    <property type="protein sequence ID" value="KKR99679.1"/>
    <property type="molecule type" value="Genomic_DNA"/>
</dbReference>
<dbReference type="GO" id="GO:0005737">
    <property type="term" value="C:cytoplasm"/>
    <property type="evidence" value="ECO:0007669"/>
    <property type="project" value="UniProtKB-SubCell"/>
</dbReference>
<dbReference type="InterPro" id="IPR056546">
    <property type="entry name" value="MreB_MamK-like"/>
</dbReference>
<dbReference type="GO" id="GO:0005524">
    <property type="term" value="F:ATP binding"/>
    <property type="evidence" value="ECO:0007669"/>
    <property type="project" value="UniProtKB-KW"/>
</dbReference>
<evidence type="ECO:0000256" key="3">
    <source>
        <dbReference type="ARBA" id="ARBA00022840"/>
    </source>
</evidence>
<comment type="subcellular location">
    <subcellularLocation>
        <location evidence="6">Cytoplasm</location>
    </subcellularLocation>
    <text evidence="6">Membrane-associated.</text>
</comment>
<feature type="binding site" evidence="6">
    <location>
        <begin position="293"/>
        <end position="296"/>
    </location>
    <ligand>
        <name>ATP</name>
        <dbReference type="ChEBI" id="CHEBI:30616"/>
    </ligand>
</feature>
<dbReference type="STRING" id="1619048.UU49_C0004G0010"/>
<comment type="function">
    <text evidence="6">Forms membrane-associated dynamic filaments that are essential for cell shape determination. Acts by regulating cell wall synthesis and cell elongation, and thus cell shape. A feedback loop between cell geometry and MreB localization may maintain elongated cell shape by targeting cell wall growth to regions of negative cell wall curvature.</text>
</comment>
<dbReference type="GO" id="GO:0000902">
    <property type="term" value="P:cell morphogenesis"/>
    <property type="evidence" value="ECO:0007669"/>
    <property type="project" value="InterPro"/>
</dbReference>
<evidence type="ECO:0000256" key="6">
    <source>
        <dbReference type="HAMAP-Rule" id="MF_02207"/>
    </source>
</evidence>
<name>A0A0G0VFG7_9BACT</name>
<dbReference type="SUPFAM" id="SSF53067">
    <property type="entry name" value="Actin-like ATPase domain"/>
    <property type="match status" value="2"/>
</dbReference>
<evidence type="ECO:0000256" key="5">
    <source>
        <dbReference type="ARBA" id="ARBA00023458"/>
    </source>
</evidence>
<comment type="similarity">
    <text evidence="5 6">Belongs to the FtsA/MreB family.</text>
</comment>
<sequence length="348" mass="37740">MFDRFFSKFGKHIGIDLGTSSTLIYVKDHGIVISEPSVVAVNLRTEQILAVGKEAKMMMGKTPPYISVTRPLVHGVISDFEVTEKMLKYFIEKVHQDSFSLATRPRIIIGVPQDITEVERKAVEDAAISAGARKVHLVEEPMAAAIGARLPIEEAIASMIVDIGGGTADIAVISLSGAVTWKSIRVAGDEMNKNIVQYAKDHFNLLIGERYAEELKIKIGSAVPMSEPMECTLRGRDLMTGLPREIVINDEQVRSALSRSVRSMIDSIRSVLEITPPELVADIHERGIVLSGGGSLLAGLDRAIAEATEIPVRIADDPLTCVVRGTGILLERPDLLEIVGLPSSGSLR</sequence>
<dbReference type="PATRIC" id="fig|1619048.3.peg.155"/>
<comment type="caution">
    <text evidence="6">Lacks conserved residue(s) required for the propagation of feature annotation.</text>
</comment>
<dbReference type="Gene3D" id="3.30.420.40">
    <property type="match status" value="3"/>
</dbReference>
<accession>A0A0G0VFG7</accession>
<dbReference type="Pfam" id="PF06723">
    <property type="entry name" value="MreB_Mbl"/>
    <property type="match status" value="1"/>
</dbReference>
<dbReference type="CDD" id="cd10225">
    <property type="entry name" value="ASKHA_NBD_MreB-like"/>
    <property type="match status" value="1"/>
</dbReference>